<evidence type="ECO:0000256" key="5">
    <source>
        <dbReference type="RuleBase" id="RU363017"/>
    </source>
</evidence>
<dbReference type="GO" id="GO:0042597">
    <property type="term" value="C:periplasmic space"/>
    <property type="evidence" value="ECO:0007669"/>
    <property type="project" value="UniProtKB-SubCell"/>
</dbReference>
<dbReference type="InterPro" id="IPR050845">
    <property type="entry name" value="Cu-binding_ET"/>
</dbReference>
<dbReference type="InterPro" id="IPR014068">
    <property type="entry name" value="Azurin"/>
</dbReference>
<dbReference type="InterPro" id="IPR000923">
    <property type="entry name" value="BlueCu_1"/>
</dbReference>
<keyword evidence="4 5" id="KW-0186">Copper</keyword>
<dbReference type="InterPro" id="IPR028871">
    <property type="entry name" value="BlueCu_1_BS"/>
</dbReference>
<comment type="function">
    <text evidence="5">Transfers electrons from cytochrome c551 to cytochrome oxidase.</text>
</comment>
<evidence type="ECO:0000259" key="6">
    <source>
        <dbReference type="Pfam" id="PF00127"/>
    </source>
</evidence>
<comment type="subcellular location">
    <subcellularLocation>
        <location evidence="5">Periplasm</location>
    </subcellularLocation>
</comment>
<accession>A0A0R2U2P9</accession>
<feature type="domain" description="Blue (type 1) copper" evidence="6">
    <location>
        <begin position="23"/>
        <end position="149"/>
    </location>
</feature>
<evidence type="ECO:0000256" key="3">
    <source>
        <dbReference type="ARBA" id="ARBA00022982"/>
    </source>
</evidence>
<dbReference type="GO" id="GO:0009055">
    <property type="term" value="F:electron transfer activity"/>
    <property type="evidence" value="ECO:0007669"/>
    <property type="project" value="InterPro"/>
</dbReference>
<keyword evidence="3 5" id="KW-0249">Electron transport</keyword>
<keyword evidence="2 5" id="KW-0479">Metal-binding</keyword>
<dbReference type="Gene3D" id="2.60.40.420">
    <property type="entry name" value="Cupredoxins - blue copper proteins"/>
    <property type="match status" value="1"/>
</dbReference>
<dbReference type="AlphaFoldDB" id="A0A0R2U2P9"/>
<organism evidence="7 8">
    <name type="scientific">SAR92 bacterium BACL26 MAG-121220-bin70</name>
    <dbReference type="NCBI Taxonomy" id="1655626"/>
    <lineage>
        <taxon>Bacteria</taxon>
        <taxon>Pseudomonadati</taxon>
        <taxon>Pseudomonadota</taxon>
        <taxon>Gammaproteobacteria</taxon>
        <taxon>Cellvibrionales</taxon>
        <taxon>Porticoccaceae</taxon>
        <taxon>SAR92 clade</taxon>
    </lineage>
</organism>
<dbReference type="SUPFAM" id="SSF49503">
    <property type="entry name" value="Cupredoxins"/>
    <property type="match status" value="1"/>
</dbReference>
<evidence type="ECO:0000256" key="4">
    <source>
        <dbReference type="ARBA" id="ARBA00023008"/>
    </source>
</evidence>
<evidence type="ECO:0000256" key="1">
    <source>
        <dbReference type="ARBA" id="ARBA00022448"/>
    </source>
</evidence>
<feature type="chain" id="PRO_5006519496" description="Azurin" evidence="5">
    <location>
        <begin position="23"/>
        <end position="150"/>
    </location>
</feature>
<feature type="signal peptide" evidence="5">
    <location>
        <begin position="1"/>
        <end position="22"/>
    </location>
</feature>
<dbReference type="Pfam" id="PF00127">
    <property type="entry name" value="Copper-bind"/>
    <property type="match status" value="1"/>
</dbReference>
<dbReference type="PANTHER" id="PTHR38439:SF2">
    <property type="entry name" value="OUTER MEMBRANE PROTEIN H.8"/>
    <property type="match status" value="1"/>
</dbReference>
<dbReference type="EMBL" id="LICA01000218">
    <property type="protein sequence ID" value="KRO93729.1"/>
    <property type="molecule type" value="Genomic_DNA"/>
</dbReference>
<dbReference type="GO" id="GO:0005507">
    <property type="term" value="F:copper ion binding"/>
    <property type="evidence" value="ECO:0007669"/>
    <property type="project" value="UniProtKB-UniRule"/>
</dbReference>
<protein>
    <recommendedName>
        <fullName evidence="5">Azurin</fullName>
    </recommendedName>
</protein>
<dbReference type="CDD" id="cd13922">
    <property type="entry name" value="Azurin"/>
    <property type="match status" value="1"/>
</dbReference>
<keyword evidence="5" id="KW-0574">Periplasm</keyword>
<dbReference type="PANTHER" id="PTHR38439">
    <property type="entry name" value="AURACYANIN-B"/>
    <property type="match status" value="1"/>
</dbReference>
<evidence type="ECO:0000313" key="8">
    <source>
        <dbReference type="Proteomes" id="UP000051213"/>
    </source>
</evidence>
<name>A0A0R2U2P9_9GAMM</name>
<dbReference type="NCBIfam" id="TIGR02695">
    <property type="entry name" value="azurin"/>
    <property type="match status" value="1"/>
</dbReference>
<dbReference type="PROSITE" id="PS00196">
    <property type="entry name" value="COPPER_BLUE"/>
    <property type="match status" value="1"/>
</dbReference>
<evidence type="ECO:0000256" key="2">
    <source>
        <dbReference type="ARBA" id="ARBA00022723"/>
    </source>
</evidence>
<comment type="caution">
    <text evidence="7">The sequence shown here is derived from an EMBL/GenBank/DDBJ whole genome shotgun (WGS) entry which is preliminary data.</text>
</comment>
<keyword evidence="5" id="KW-0732">Signal</keyword>
<reference evidence="7 8" key="1">
    <citation type="submission" date="2015-10" db="EMBL/GenBank/DDBJ databases">
        <title>Metagenome-Assembled Genomes uncover a global brackish microbiome.</title>
        <authorList>
            <person name="Hugerth L.W."/>
            <person name="Larsson J."/>
            <person name="Alneberg J."/>
            <person name="Lindh M.V."/>
            <person name="Legrand C."/>
            <person name="Pinhassi J."/>
            <person name="Andersson A.F."/>
        </authorList>
    </citation>
    <scope>NUCLEOTIDE SEQUENCE [LARGE SCALE GENOMIC DNA]</scope>
    <source>
        <strain evidence="7">BACL26 MAG-121220-bin70</strain>
    </source>
</reference>
<sequence length="150" mass="15593">MKHIMSVFILVGLASVSSLSQAACSFDVEVGDYLKFSAADMAVEKSCQSITVNLKHSGKLPANIMGHNWVLSADADVQAIATEGMRAGLVSNYVPAGDARVLAVSEVIGGGESTSVTFSTAGLTSGAAYTFFCSFPGHSYSMRGVFTVNP</sequence>
<keyword evidence="1 5" id="KW-0813">Transport</keyword>
<evidence type="ECO:0000313" key="7">
    <source>
        <dbReference type="EMBL" id="KRO93729.1"/>
    </source>
</evidence>
<dbReference type="InterPro" id="IPR008972">
    <property type="entry name" value="Cupredoxin"/>
</dbReference>
<proteinExistence type="predicted"/>
<gene>
    <name evidence="7" type="ORF">ABS24_01530</name>
</gene>
<dbReference type="Proteomes" id="UP000051213">
    <property type="component" value="Unassembled WGS sequence"/>
</dbReference>